<dbReference type="Proteomes" id="UP000078561">
    <property type="component" value="Unassembled WGS sequence"/>
</dbReference>
<dbReference type="GO" id="GO:0005811">
    <property type="term" value="C:lipid droplet"/>
    <property type="evidence" value="ECO:0007669"/>
    <property type="project" value="TreeGrafter"/>
</dbReference>
<keyword evidence="5" id="KW-1185">Reference proteome</keyword>
<dbReference type="GO" id="GO:0009247">
    <property type="term" value="P:glycolipid biosynthetic process"/>
    <property type="evidence" value="ECO:0007669"/>
    <property type="project" value="TreeGrafter"/>
</dbReference>
<reference evidence="4" key="1">
    <citation type="submission" date="2016-04" db="EMBL/GenBank/DDBJ databases">
        <authorList>
            <person name="Evans L.H."/>
            <person name="Alamgir A."/>
            <person name="Owens N."/>
            <person name="Weber N.D."/>
            <person name="Virtaneva K."/>
            <person name="Barbian K."/>
            <person name="Babar A."/>
            <person name="Rosenke K."/>
        </authorList>
    </citation>
    <scope>NUCLEOTIDE SEQUENCE [LARGE SCALE GENOMIC DNA]</scope>
    <source>
        <strain evidence="4">CBS 101.48</strain>
    </source>
</reference>
<evidence type="ECO:0000256" key="2">
    <source>
        <dbReference type="SAM" id="Phobius"/>
    </source>
</evidence>
<keyword evidence="2" id="KW-1133">Transmembrane helix</keyword>
<dbReference type="Gene3D" id="3.40.50.720">
    <property type="entry name" value="NAD(P)-binding Rossmann-like Domain"/>
    <property type="match status" value="1"/>
</dbReference>
<keyword evidence="2" id="KW-0812">Transmembrane</keyword>
<dbReference type="Pfam" id="PF03435">
    <property type="entry name" value="Sacchrp_dh_NADP"/>
    <property type="match status" value="1"/>
</dbReference>
<evidence type="ECO:0000259" key="3">
    <source>
        <dbReference type="Pfam" id="PF03435"/>
    </source>
</evidence>
<accession>A0A168RIL0</accession>
<dbReference type="InParanoid" id="A0A168RIL0"/>
<proteinExistence type="inferred from homology"/>
<evidence type="ECO:0000313" key="5">
    <source>
        <dbReference type="Proteomes" id="UP000078561"/>
    </source>
</evidence>
<dbReference type="OrthoDB" id="10268090at2759"/>
<dbReference type="InterPro" id="IPR051276">
    <property type="entry name" value="Saccharopine_DH-like_oxidrdct"/>
</dbReference>
<comment type="similarity">
    <text evidence="1">Belongs to the saccharopine dehydrogenase family.</text>
</comment>
<evidence type="ECO:0000256" key="1">
    <source>
        <dbReference type="ARBA" id="ARBA00038048"/>
    </source>
</evidence>
<dbReference type="InterPro" id="IPR036291">
    <property type="entry name" value="NAD(P)-bd_dom_sf"/>
</dbReference>
<feature type="domain" description="Saccharopine dehydrogenase NADP binding" evidence="3">
    <location>
        <begin position="8"/>
        <end position="147"/>
    </location>
</feature>
<dbReference type="OMA" id="KRPVQMH"/>
<name>A0A168RIL0_ABSGL</name>
<dbReference type="AlphaFoldDB" id="A0A168RIL0"/>
<gene>
    <name evidence="4" type="primary">ABSGL_12625.1 scaffold 13066</name>
</gene>
<dbReference type="GO" id="GO:0005739">
    <property type="term" value="C:mitochondrion"/>
    <property type="evidence" value="ECO:0007669"/>
    <property type="project" value="TreeGrafter"/>
</dbReference>
<dbReference type="PANTHER" id="PTHR12286:SF5">
    <property type="entry name" value="SACCHAROPINE DEHYDROGENASE-LIKE OXIDOREDUCTASE"/>
    <property type="match status" value="1"/>
</dbReference>
<keyword evidence="2" id="KW-0472">Membrane</keyword>
<dbReference type="InterPro" id="IPR005097">
    <property type="entry name" value="Sacchrp_dh_NADP-bd"/>
</dbReference>
<sequence length="439" mass="49404">MTKQHNITIFGATGLTGKYIVEHVYELATQQPDAFPQDFTWAIAGRAEGKLREIQQEYDTRYPQAAIPPPTILVANIVRREQLDAMTAQSTVLVNAVGPFRFMGEYVVRSCVEQQCHYVDVTGEPEFVERMQRTYHKQATDKKVTIVHSCGFDSVPTDMGVLWIKQLYAAQGWTPTQIEMFFRLHTGPSGLRGGYATYESAVHGFGSVDLLREIRKASDLATLPRPSGPKLTFHKRLSHDKQLGYHVPFVFADPSIVRLSQQLFLTGYATPQLDNDTKDIPPTVQFAAYCLLPSLWIGLLYFLYGFVFSFLASSPWGRQMLLRYPEQFTAGVFSRDHPTPEQLQQTSFEVILRSKGYQSLTTTNINPSQTPLNAEMTVVVRGPELGYVATPRIVIQCALTLLKHTDVIPLGVLTPSAAFWKTDLIDRLSKVDITFEQLC</sequence>
<organism evidence="4">
    <name type="scientific">Absidia glauca</name>
    <name type="common">Pin mould</name>
    <dbReference type="NCBI Taxonomy" id="4829"/>
    <lineage>
        <taxon>Eukaryota</taxon>
        <taxon>Fungi</taxon>
        <taxon>Fungi incertae sedis</taxon>
        <taxon>Mucoromycota</taxon>
        <taxon>Mucoromycotina</taxon>
        <taxon>Mucoromycetes</taxon>
        <taxon>Mucorales</taxon>
        <taxon>Cunninghamellaceae</taxon>
        <taxon>Absidia</taxon>
    </lineage>
</organism>
<dbReference type="PANTHER" id="PTHR12286">
    <property type="entry name" value="SACCHAROPINE DEHYDROGENASE-LIKE OXIDOREDUCTASE"/>
    <property type="match status" value="1"/>
</dbReference>
<dbReference type="SUPFAM" id="SSF51735">
    <property type="entry name" value="NAD(P)-binding Rossmann-fold domains"/>
    <property type="match status" value="1"/>
</dbReference>
<feature type="transmembrane region" description="Helical" evidence="2">
    <location>
        <begin position="286"/>
        <end position="313"/>
    </location>
</feature>
<protein>
    <recommendedName>
        <fullName evidence="3">Saccharopine dehydrogenase NADP binding domain-containing protein</fullName>
    </recommendedName>
</protein>
<dbReference type="GO" id="GO:0005886">
    <property type="term" value="C:plasma membrane"/>
    <property type="evidence" value="ECO:0007669"/>
    <property type="project" value="TreeGrafter"/>
</dbReference>
<evidence type="ECO:0000313" key="4">
    <source>
        <dbReference type="EMBL" id="SAM06998.1"/>
    </source>
</evidence>
<dbReference type="EMBL" id="LT554655">
    <property type="protein sequence ID" value="SAM06998.1"/>
    <property type="molecule type" value="Genomic_DNA"/>
</dbReference>